<feature type="binding site" evidence="8">
    <location>
        <position position="868"/>
    </location>
    <ligand>
        <name>Zn(2+)</name>
        <dbReference type="ChEBI" id="CHEBI:29105"/>
        <label>1</label>
        <note>catalytic</note>
    </ligand>
</feature>
<feature type="binding site" evidence="11">
    <location>
        <position position="896"/>
    </location>
    <ligand>
        <name>Zn(2+)</name>
        <dbReference type="ChEBI" id="CHEBI:29105"/>
        <label>2</label>
        <note>catalytic</note>
    </ligand>
</feature>
<feature type="glycosylation site" description="N-linked (GlcNAc...) asparagine; partial" evidence="6">
    <location>
        <position position="819"/>
    </location>
</feature>
<dbReference type="GO" id="GO:0008241">
    <property type="term" value="F:peptidyl-dipeptidase activity"/>
    <property type="evidence" value="ECO:0007669"/>
    <property type="project" value="InterPro"/>
</dbReference>
<feature type="binding site" evidence="11">
    <location>
        <position position="872"/>
    </location>
    <ligand>
        <name>Zn(2+)</name>
        <dbReference type="ChEBI" id="CHEBI:29105"/>
        <label>2</label>
        <note>catalytic</note>
    </ligand>
</feature>
<evidence type="ECO:0000256" key="7">
    <source>
        <dbReference type="PIRSR" id="PIRSR601548-2"/>
    </source>
</evidence>
<evidence type="ECO:0000256" key="2">
    <source>
        <dbReference type="ARBA" id="ARBA00022729"/>
    </source>
</evidence>
<keyword evidence="13" id="KW-0645">Protease</keyword>
<dbReference type="PROSITE" id="PS52011">
    <property type="entry name" value="PEPTIDASE_M2"/>
    <property type="match status" value="2"/>
</dbReference>
<keyword evidence="4 6" id="KW-0325">Glycoprotein</keyword>
<feature type="disulfide bond" evidence="9 12">
    <location>
        <begin position="837"/>
        <end position="855"/>
    </location>
</feature>
<evidence type="ECO:0000256" key="5">
    <source>
        <dbReference type="PIRSR" id="PIRSR601548-1"/>
    </source>
</evidence>
<feature type="active site" description="Proton acceptor 2" evidence="10">
    <location>
        <position position="869"/>
    </location>
</feature>
<dbReference type="Proteomes" id="UP001162156">
    <property type="component" value="Unassembled WGS sequence"/>
</dbReference>
<proteinExistence type="inferred from homology"/>
<evidence type="ECO:0000313" key="15">
    <source>
        <dbReference type="EMBL" id="KAJ8935482.1"/>
    </source>
</evidence>
<sequence length="1055" mass="123063">MRRCKKLTNTKTEMTEIFNTAKICPYSNQYCDLTEEGLDLYPELEDIMAKSTNYDELVYVWKAWRDASGAKMKDTGSFYGKRYKTLSAAVDHIASSSSHNDADIVVIPPDLDVQTDEDEIDEDNCATSYLPNDVPGEIEVHYDDDEDEDILPLTELQKKLVCRPSKRAKTANTKEVEPKWTENILDLKMTESYGYIDRLNNLKIEMTDKTPVQIFESLFDTEIFEYIIEQTHLYAAQKNNHTFSLPVEDLKIFIGILLFSGYHKIPRERLYWSLDEDVSVTIVSNAMSRNRFQEIKNFFHFSDNTKLDKTDKMYKLRSLMQRLNKNFQKWGIFHQNLSIDEAMVKYFGHHSSKQFIRGKLVRFGYKDWMLCSSSGYCYKFDTYCGAKPMKDTDTHDRSKSSLPLGSLVVLDLLECVSQPSDHVLFFDNFFTSYHLMQTLRERGYRATGTVRENRTKKCPLPSVNAMKKDERGVFNYICDETSSVLFVRWKDNNVVTMATNYDTIEPLSKVKRWSSAKKEKIDVPQPQLFSKYNASMGGVDLLDQAVNNYRINIQGKKWWWPLFTHMLNVSVVNAWRIQNLSCEKNTDLLTFVRSIARHYLRCFEKSSISKRPSGSVPVSIKKYEGGHFPAKNEKQLRCRQCHLRARWRCIKCDVVLCIECDYKSGERADHSMDPDTYIQTHTHTYILTYFYCCKGFDDMGELWKNDYENPDFEADIDALWTQVEPLYTELHQYVARKLKDRYGDKLDISDGLVPAHVFGNMWAESWTKIADLVRPFPELIRVNLTAALKEKKFTINDLFTTADFFYQSLGMPKMDMAYNESAGAVILKPTDGRDVFCHPSSWDFCDRKTFRLLMCTQFSYEDFLTIHHELGHIQYFMQYKNIAITFRDGADPAFHEAIGDTIGLSVNSAAHLEKIGLLKYHKDTDKHTINYLMDIALEKIAFLPFGLLIDKWRWDVFKGHVDEHNFNKIWWKYRMEYQKVKAPVMRSDKTDFDPGAKVHVAEDSQYISYFLAHIYQFQFYRSLCIVSEEYNPVTLIRPLHNCDFFLSSAAGEVLM</sequence>
<evidence type="ECO:0000313" key="16">
    <source>
        <dbReference type="Proteomes" id="UP001162156"/>
    </source>
</evidence>
<protein>
    <recommendedName>
        <fullName evidence="13">Angiotensin-converting enzyme</fullName>
        <ecNumber evidence="13">3.4.-.-</ecNumber>
    </recommendedName>
</protein>
<dbReference type="PANTHER" id="PTHR10514">
    <property type="entry name" value="ANGIOTENSIN-CONVERTING ENZYME"/>
    <property type="match status" value="1"/>
</dbReference>
<dbReference type="PANTHER" id="PTHR10514:SF27">
    <property type="entry name" value="ANGIOTENSIN-CONVERTING ENZYME"/>
    <property type="match status" value="1"/>
</dbReference>
<keyword evidence="3 9" id="KW-1015">Disulfide bond</keyword>
<evidence type="ECO:0000256" key="12">
    <source>
        <dbReference type="PROSITE-ProRule" id="PRU01355"/>
    </source>
</evidence>
<feature type="active site" description="Proton donor 1" evidence="5">
    <location>
        <position position="999"/>
    </location>
</feature>
<evidence type="ECO:0000256" key="4">
    <source>
        <dbReference type="ARBA" id="ARBA00023180"/>
    </source>
</evidence>
<evidence type="ECO:0000256" key="8">
    <source>
        <dbReference type="PIRSR" id="PIRSR601548-3"/>
    </source>
</evidence>
<gene>
    <name evidence="15" type="ORF">NQ314_012774</name>
</gene>
<dbReference type="InterPro" id="IPR001548">
    <property type="entry name" value="Peptidase_M2"/>
</dbReference>
<evidence type="ECO:0000256" key="11">
    <source>
        <dbReference type="PIRSR" id="PIRSR601548-8"/>
    </source>
</evidence>
<organism evidence="15 16">
    <name type="scientific">Rhamnusium bicolor</name>
    <dbReference type="NCBI Taxonomy" id="1586634"/>
    <lineage>
        <taxon>Eukaryota</taxon>
        <taxon>Metazoa</taxon>
        <taxon>Ecdysozoa</taxon>
        <taxon>Arthropoda</taxon>
        <taxon>Hexapoda</taxon>
        <taxon>Insecta</taxon>
        <taxon>Pterygota</taxon>
        <taxon>Neoptera</taxon>
        <taxon>Endopterygota</taxon>
        <taxon>Coleoptera</taxon>
        <taxon>Polyphaga</taxon>
        <taxon>Cucujiformia</taxon>
        <taxon>Chrysomeloidea</taxon>
        <taxon>Cerambycidae</taxon>
        <taxon>Lepturinae</taxon>
        <taxon>Rhagiini</taxon>
        <taxon>Rhamnusium</taxon>
    </lineage>
</organism>
<feature type="binding site" evidence="7">
    <location>
        <position position="707"/>
    </location>
    <ligand>
        <name>chloride</name>
        <dbReference type="ChEBI" id="CHEBI:17996"/>
        <label>1</label>
    </ligand>
</feature>
<keyword evidence="8 13" id="KW-0479">Metal-binding</keyword>
<dbReference type="Gene3D" id="1.10.1370.30">
    <property type="match status" value="1"/>
</dbReference>
<evidence type="ECO:0000256" key="1">
    <source>
        <dbReference type="ARBA" id="ARBA00008139"/>
    </source>
</evidence>
<dbReference type="Pfam" id="PF13843">
    <property type="entry name" value="DDE_Tnp_1_7"/>
    <property type="match status" value="1"/>
</dbReference>
<feature type="active site" description="Proton acceptor 1" evidence="5">
    <location>
        <position position="869"/>
    </location>
</feature>
<keyword evidence="8 13" id="KW-0862">Zinc</keyword>
<evidence type="ECO:0000256" key="13">
    <source>
        <dbReference type="RuleBase" id="RU361144"/>
    </source>
</evidence>
<feature type="domain" description="PiggyBac transposable element-derived protein" evidence="14">
    <location>
        <begin position="210"/>
        <end position="575"/>
    </location>
</feature>
<comment type="caution">
    <text evidence="12">Lacks conserved residue(s) required for the propagation of feature annotation.</text>
</comment>
<dbReference type="GO" id="GO:0046872">
    <property type="term" value="F:metal ion binding"/>
    <property type="evidence" value="ECO:0007669"/>
    <property type="project" value="UniProtKB-KW"/>
</dbReference>
<evidence type="ECO:0000256" key="9">
    <source>
        <dbReference type="PIRSR" id="PIRSR601548-4"/>
    </source>
</evidence>
<feature type="binding site" evidence="11">
    <location>
        <position position="868"/>
    </location>
    <ligand>
        <name>Zn(2+)</name>
        <dbReference type="ChEBI" id="CHEBI:29105"/>
        <label>2</label>
        <note>catalytic</note>
    </ligand>
</feature>
<feature type="binding site" evidence="8">
    <location>
        <position position="872"/>
    </location>
    <ligand>
        <name>Zn(2+)</name>
        <dbReference type="ChEBI" id="CHEBI:29105"/>
        <label>1</label>
        <note>catalytic</note>
    </ligand>
</feature>
<evidence type="ECO:0000259" key="14">
    <source>
        <dbReference type="Pfam" id="PF13843"/>
    </source>
</evidence>
<dbReference type="CDD" id="cd06461">
    <property type="entry name" value="M2_ACE"/>
    <property type="match status" value="1"/>
</dbReference>
<dbReference type="InterPro" id="IPR029526">
    <property type="entry name" value="PGBD"/>
</dbReference>
<feature type="active site" description="Proton donor 2" evidence="10">
    <location>
        <position position="999"/>
    </location>
</feature>
<keyword evidence="13" id="KW-0482">Metalloprotease</keyword>
<evidence type="ECO:0000256" key="10">
    <source>
        <dbReference type="PIRSR" id="PIRSR601548-6"/>
    </source>
</evidence>
<comment type="cofactor">
    <cofactor evidence="13">
        <name>Zn(2+)</name>
        <dbReference type="ChEBI" id="CHEBI:29105"/>
    </cofactor>
    <text evidence="13">Binds 2 Zn(2+) ions per subunit.</text>
</comment>
<dbReference type="Pfam" id="PF01401">
    <property type="entry name" value="Peptidase_M2"/>
    <property type="match status" value="2"/>
</dbReference>
<feature type="binding site" evidence="8">
    <location>
        <position position="896"/>
    </location>
    <ligand>
        <name>Zn(2+)</name>
        <dbReference type="ChEBI" id="CHEBI:29105"/>
        <label>1</label>
        <note>catalytic</note>
    </ligand>
</feature>
<dbReference type="EC" id="3.4.-.-" evidence="13"/>
<dbReference type="GO" id="GO:0005886">
    <property type="term" value="C:plasma membrane"/>
    <property type="evidence" value="ECO:0007669"/>
    <property type="project" value="TreeGrafter"/>
</dbReference>
<evidence type="ECO:0000256" key="3">
    <source>
        <dbReference type="ARBA" id="ARBA00023157"/>
    </source>
</evidence>
<dbReference type="SUPFAM" id="SSF55486">
    <property type="entry name" value="Metalloproteases ('zincins'), catalytic domain"/>
    <property type="match status" value="2"/>
</dbReference>
<reference evidence="15" key="1">
    <citation type="journal article" date="2023" name="Insect Mol. Biol.">
        <title>Genome sequencing provides insights into the evolution of gene families encoding plant cell wall-degrading enzymes in longhorned beetles.</title>
        <authorList>
            <person name="Shin N.R."/>
            <person name="Okamura Y."/>
            <person name="Kirsch R."/>
            <person name="Pauchet Y."/>
        </authorList>
    </citation>
    <scope>NUCLEOTIDE SEQUENCE</scope>
    <source>
        <strain evidence="15">RBIC_L_NR</strain>
    </source>
</reference>
<feature type="disulfide bond" evidence="9 12">
    <location>
        <begin position="1024"/>
        <end position="1042"/>
    </location>
</feature>
<accession>A0AAV8X9V4</accession>
<keyword evidence="16" id="KW-1185">Reference proteome</keyword>
<comment type="caution">
    <text evidence="15">The sequence shown here is derived from an EMBL/GenBank/DDBJ whole genome shotgun (WGS) entry which is preliminary data.</text>
</comment>
<dbReference type="GO" id="GO:0006508">
    <property type="term" value="P:proteolysis"/>
    <property type="evidence" value="ECO:0007669"/>
    <property type="project" value="UniProtKB-KW"/>
</dbReference>
<keyword evidence="13" id="KW-0121">Carboxypeptidase</keyword>
<dbReference type="AlphaFoldDB" id="A0AAV8X9V4"/>
<dbReference type="GO" id="GO:0004180">
    <property type="term" value="F:carboxypeptidase activity"/>
    <property type="evidence" value="ECO:0007669"/>
    <property type="project" value="UniProtKB-KW"/>
</dbReference>
<dbReference type="GO" id="GO:0008237">
    <property type="term" value="F:metallopeptidase activity"/>
    <property type="evidence" value="ECO:0007669"/>
    <property type="project" value="UniProtKB-KW"/>
</dbReference>
<keyword evidence="2" id="KW-0732">Signal</keyword>
<keyword evidence="13" id="KW-0378">Hydrolase</keyword>
<comment type="similarity">
    <text evidence="1 12 13">Belongs to the peptidase M2 family.</text>
</comment>
<dbReference type="EMBL" id="JANEYF010003573">
    <property type="protein sequence ID" value="KAJ8935482.1"/>
    <property type="molecule type" value="Genomic_DNA"/>
</dbReference>
<evidence type="ECO:0000256" key="6">
    <source>
        <dbReference type="PIRSR" id="PIRSR601548-10"/>
    </source>
</evidence>
<name>A0AAV8X9V4_9CUCU</name>
<dbReference type="PRINTS" id="PR00791">
    <property type="entry name" value="PEPDIPTASEA"/>
</dbReference>